<dbReference type="EMBL" id="CAJHJT010000012">
    <property type="protein sequence ID" value="CAD7000584.1"/>
    <property type="molecule type" value="Genomic_DNA"/>
</dbReference>
<reference evidence="2" key="1">
    <citation type="submission" date="2020-11" db="EMBL/GenBank/DDBJ databases">
        <authorList>
            <person name="Whitehead M."/>
        </authorList>
    </citation>
    <scope>NUCLEOTIDE SEQUENCE</scope>
    <source>
        <strain evidence="2">EGII</strain>
    </source>
</reference>
<dbReference type="AlphaFoldDB" id="A0A811UPA8"/>
<evidence type="ECO:0000313" key="2">
    <source>
        <dbReference type="EMBL" id="CAD7000584.1"/>
    </source>
</evidence>
<name>A0A811UPA8_CERCA</name>
<sequence>MTVTQRAATTSTNSSSRKRNDKTSNQLTDSVTHWLGILHHSADRLQLPHKRHCCLFTYIHKHISSQLQRRITSHLYILPFERALAEQQQLSSSKTNTKTTNKNNE</sequence>
<dbReference type="Proteomes" id="UP000606786">
    <property type="component" value="Unassembled WGS sequence"/>
</dbReference>
<accession>A0A811UPA8</accession>
<comment type="caution">
    <text evidence="2">The sequence shown here is derived from an EMBL/GenBank/DDBJ whole genome shotgun (WGS) entry which is preliminary data.</text>
</comment>
<keyword evidence="3" id="KW-1185">Reference proteome</keyword>
<evidence type="ECO:0000313" key="3">
    <source>
        <dbReference type="Proteomes" id="UP000606786"/>
    </source>
</evidence>
<gene>
    <name evidence="2" type="ORF">CCAP1982_LOCUS9058</name>
</gene>
<feature type="region of interest" description="Disordered" evidence="1">
    <location>
        <begin position="1"/>
        <end position="26"/>
    </location>
</feature>
<evidence type="ECO:0000256" key="1">
    <source>
        <dbReference type="SAM" id="MobiDB-lite"/>
    </source>
</evidence>
<proteinExistence type="predicted"/>
<organism evidence="2 3">
    <name type="scientific">Ceratitis capitata</name>
    <name type="common">Mediterranean fruit fly</name>
    <name type="synonym">Tephritis capitata</name>
    <dbReference type="NCBI Taxonomy" id="7213"/>
    <lineage>
        <taxon>Eukaryota</taxon>
        <taxon>Metazoa</taxon>
        <taxon>Ecdysozoa</taxon>
        <taxon>Arthropoda</taxon>
        <taxon>Hexapoda</taxon>
        <taxon>Insecta</taxon>
        <taxon>Pterygota</taxon>
        <taxon>Neoptera</taxon>
        <taxon>Endopterygota</taxon>
        <taxon>Diptera</taxon>
        <taxon>Brachycera</taxon>
        <taxon>Muscomorpha</taxon>
        <taxon>Tephritoidea</taxon>
        <taxon>Tephritidae</taxon>
        <taxon>Ceratitis</taxon>
        <taxon>Ceratitis</taxon>
    </lineage>
</organism>
<protein>
    <submittedName>
        <fullName evidence="2">(Mediterranean fruit fly) hypothetical protein</fullName>
    </submittedName>
</protein>